<dbReference type="Pfam" id="PF00196">
    <property type="entry name" value="GerE"/>
    <property type="match status" value="1"/>
</dbReference>
<protein>
    <submittedName>
        <fullName evidence="2">LuxR C-terminal-related transcriptional regulator</fullName>
    </submittedName>
</protein>
<proteinExistence type="predicted"/>
<dbReference type="RefSeq" id="WP_263128285.1">
    <property type="nucleotide sequence ID" value="NZ_CP106856.1"/>
</dbReference>
<dbReference type="InterPro" id="IPR011990">
    <property type="entry name" value="TPR-like_helical_dom_sf"/>
</dbReference>
<reference evidence="2" key="1">
    <citation type="submission" date="2022-09" db="EMBL/GenBank/DDBJ databases">
        <authorList>
            <person name="Li D."/>
            <person name="Cheng J."/>
            <person name="Li Y."/>
        </authorList>
    </citation>
    <scope>NUCLEOTIDE SEQUENCE</scope>
    <source>
        <strain evidence="2">DL</strain>
    </source>
</reference>
<feature type="domain" description="HTH luxR-type" evidence="1">
    <location>
        <begin position="797"/>
        <end position="862"/>
    </location>
</feature>
<dbReference type="EMBL" id="CP106856">
    <property type="protein sequence ID" value="UYB36656.1"/>
    <property type="molecule type" value="Genomic_DNA"/>
</dbReference>
<evidence type="ECO:0000313" key="2">
    <source>
        <dbReference type="EMBL" id="UYB36656.1"/>
    </source>
</evidence>
<accession>A0ABY6FV95</accession>
<name>A0ABY6FV95_9MICC</name>
<dbReference type="CDD" id="cd06170">
    <property type="entry name" value="LuxR_C_like"/>
    <property type="match status" value="1"/>
</dbReference>
<dbReference type="SUPFAM" id="SSF48452">
    <property type="entry name" value="TPR-like"/>
    <property type="match status" value="1"/>
</dbReference>
<dbReference type="Proteomes" id="UP001063368">
    <property type="component" value="Chromosome"/>
</dbReference>
<dbReference type="SMART" id="SM00421">
    <property type="entry name" value="HTH_LUXR"/>
    <property type="match status" value="1"/>
</dbReference>
<dbReference type="InterPro" id="IPR000792">
    <property type="entry name" value="Tscrpt_reg_LuxR_C"/>
</dbReference>
<gene>
    <name evidence="2" type="ORF">N9A08_02950</name>
</gene>
<dbReference type="Gene3D" id="1.25.40.10">
    <property type="entry name" value="Tetratricopeptide repeat domain"/>
    <property type="match status" value="1"/>
</dbReference>
<keyword evidence="3" id="KW-1185">Reference proteome</keyword>
<sequence>MPHFSVVPGPPRPNPLVLSRARLLGALDDAAAAPLTILRAPEGAGKTTLLQDWTAARERTAAWVSARRSPPAPAEQSAGPSAAFLAALLAGAFDVQDPEEAVLVEEVAREAADGAGLGSVLPRLAHLAARNLLILEDLHLATGFPAEDLLLDLLRAMPGLRIIASTASLGSIEVRRPLLELDIAVIGPAQLAFTTEECEHALAGTTLQDQAEEVQRLSGGLPRWVRFLVLSSSAAARSRPGRQLSAVLDAGAADLAALLSPPAVSAGFAEFLLGASVPEELPAALAARIGGGQDVEEILRDAEQRGFLTRTADGGAAVIPLLRRAVLASASKTSPARLHALQELCGRYFLAQGQPLVALRHAMAVDSLDLATDVIRHHALELFTFHGPETRKLLEGVSLRRLARQPAPALALAVLYNSSAFRRIRGAELATLAMSGARAIFRSMPAAERLLLILVEAVTLRGSGQIDKSAARARTGLQTYLEMPLAERERIGPLESVAIAHLGISLWRDGATEEAENAFTRAASLAAAQHQPDYEGYYHSLSACILAGRGDLTGAAQFVQRCSNLGWGSGELHHYSVTPLRLAQAMTALEAGEPAAAKAALSGVLDQADTMELWPRVRYLDALADLAAGNPAPAAARLEEVLANKAGLPSISGPEHALLVRAQSLLLLAGGLPGRALTAAESLPTPERDLVTARIHLATGQAGKTLSTVIRSGAGGSLREQAEVAGLSVAARLQLESGLAPGVKLELARLSVLYREHGLRLSTALLPAADLERVRNAAAAIGHDVGLDPFPKNVINSTAGMPDLTPRELAILNSLVRSGSLAEIAGMHFVSVNTVKSQLRGLYRKLGVAGRDEAVNEALRRGLL</sequence>
<dbReference type="Gene3D" id="1.10.10.10">
    <property type="entry name" value="Winged helix-like DNA-binding domain superfamily/Winged helix DNA-binding domain"/>
    <property type="match status" value="1"/>
</dbReference>
<dbReference type="PROSITE" id="PS50043">
    <property type="entry name" value="HTH_LUXR_2"/>
    <property type="match status" value="1"/>
</dbReference>
<dbReference type="SUPFAM" id="SSF46894">
    <property type="entry name" value="C-terminal effector domain of the bipartite response regulators"/>
    <property type="match status" value="1"/>
</dbReference>
<organism evidence="2 3">
    <name type="scientific">Arthrobacter koreensis</name>
    <dbReference type="NCBI Taxonomy" id="199136"/>
    <lineage>
        <taxon>Bacteria</taxon>
        <taxon>Bacillati</taxon>
        <taxon>Actinomycetota</taxon>
        <taxon>Actinomycetes</taxon>
        <taxon>Micrococcales</taxon>
        <taxon>Micrococcaceae</taxon>
        <taxon>Arthrobacter</taxon>
    </lineage>
</organism>
<evidence type="ECO:0000259" key="1">
    <source>
        <dbReference type="PROSITE" id="PS50043"/>
    </source>
</evidence>
<dbReference type="InterPro" id="IPR016032">
    <property type="entry name" value="Sig_transdc_resp-reg_C-effctor"/>
</dbReference>
<dbReference type="InterPro" id="IPR036388">
    <property type="entry name" value="WH-like_DNA-bd_sf"/>
</dbReference>
<evidence type="ECO:0000313" key="3">
    <source>
        <dbReference type="Proteomes" id="UP001063368"/>
    </source>
</evidence>